<dbReference type="GO" id="GO:0022857">
    <property type="term" value="F:transmembrane transporter activity"/>
    <property type="evidence" value="ECO:0007669"/>
    <property type="project" value="InterPro"/>
</dbReference>
<evidence type="ECO:0000256" key="3">
    <source>
        <dbReference type="ARBA" id="ARBA00022989"/>
    </source>
</evidence>
<feature type="transmembrane region" description="Helical" evidence="5">
    <location>
        <begin position="346"/>
        <end position="370"/>
    </location>
</feature>
<name>A0A224XE90_9HEMI</name>
<dbReference type="GO" id="GO:0016020">
    <property type="term" value="C:membrane"/>
    <property type="evidence" value="ECO:0007669"/>
    <property type="project" value="UniProtKB-SubCell"/>
</dbReference>
<comment type="subcellular location">
    <subcellularLocation>
        <location evidence="1">Membrane</location>
        <topology evidence="1">Multi-pass membrane protein</topology>
    </subcellularLocation>
</comment>
<sequence>MDNRIFGFNLYPEMIFILMPLCSSALFPVFLYGVFPLMDRIRIFRCVLDRVAVGFLLAVLSYAGGTFLEAYIETSRLLNPGTELGQIAIVNGCNCSVTVLINAKVDYIKRTIKPLDKIIINNLECTGVHIFDSVTDVTCHNKSYSNFYNFKIVERKSLTYLVVLAKGEIVSYLGPQEDVLSKDSKYAVVRIFYYLNHVNSTLLEMKGPQDIELLLHSGDYKIEDMFIMPGNYDILLNKQVKGKNIMLEIGGIYTILIVQDSNDNMEIKLFPFVEPNLVHMFWLIPQMLLLLFAEMFVSNNCIAYFFHKTANDMKVVVMSFWLASCSIGNLIVTLDASLPFSASRKLYIFLQYTCLMILDTATFLFISANLKADEDRLPFK</sequence>
<organism evidence="6">
    <name type="scientific">Panstrongylus lignarius</name>
    <dbReference type="NCBI Taxonomy" id="156445"/>
    <lineage>
        <taxon>Eukaryota</taxon>
        <taxon>Metazoa</taxon>
        <taxon>Ecdysozoa</taxon>
        <taxon>Arthropoda</taxon>
        <taxon>Hexapoda</taxon>
        <taxon>Insecta</taxon>
        <taxon>Pterygota</taxon>
        <taxon>Neoptera</taxon>
        <taxon>Paraneoptera</taxon>
        <taxon>Hemiptera</taxon>
        <taxon>Heteroptera</taxon>
        <taxon>Panheteroptera</taxon>
        <taxon>Cimicomorpha</taxon>
        <taxon>Reduviidae</taxon>
        <taxon>Triatominae</taxon>
        <taxon>Panstrongylus</taxon>
    </lineage>
</organism>
<dbReference type="AlphaFoldDB" id="A0A224XE90"/>
<accession>A0A224XE90</accession>
<evidence type="ECO:0000256" key="2">
    <source>
        <dbReference type="ARBA" id="ARBA00022692"/>
    </source>
</evidence>
<evidence type="ECO:0000256" key="4">
    <source>
        <dbReference type="ARBA" id="ARBA00023136"/>
    </source>
</evidence>
<feature type="transmembrane region" description="Helical" evidence="5">
    <location>
        <begin position="47"/>
        <end position="72"/>
    </location>
</feature>
<reference evidence="6" key="1">
    <citation type="journal article" date="2018" name="PLoS Negl. Trop. Dis.">
        <title>An insight into the salivary gland and fat body transcriptome of Panstrongylus lignarius (Hemiptera: Heteroptera), the main vector of Chagas disease in Peru.</title>
        <authorList>
            <person name="Nevoa J.C."/>
            <person name="Mendes M.T."/>
            <person name="da Silva M.V."/>
            <person name="Soares S.C."/>
            <person name="Oliveira C.J.F."/>
            <person name="Ribeiro J.M.C."/>
        </authorList>
    </citation>
    <scope>NUCLEOTIDE SEQUENCE</scope>
</reference>
<feature type="transmembrane region" description="Helical" evidence="5">
    <location>
        <begin position="282"/>
        <end position="306"/>
    </location>
</feature>
<dbReference type="Gene3D" id="1.20.1250.20">
    <property type="entry name" value="MFS general substrate transporter like domains"/>
    <property type="match status" value="2"/>
</dbReference>
<evidence type="ECO:0000313" key="6">
    <source>
        <dbReference type="EMBL" id="JAW10777.1"/>
    </source>
</evidence>
<protein>
    <submittedName>
        <fullName evidence="6">Putative peptide transporter family 1-like isoform x2</fullName>
    </submittedName>
</protein>
<feature type="transmembrane region" description="Helical" evidence="5">
    <location>
        <begin position="315"/>
        <end position="334"/>
    </location>
</feature>
<proteinExistence type="predicted"/>
<keyword evidence="2 5" id="KW-0812">Transmembrane</keyword>
<evidence type="ECO:0000256" key="5">
    <source>
        <dbReference type="SAM" id="Phobius"/>
    </source>
</evidence>
<dbReference type="Pfam" id="PF00854">
    <property type="entry name" value="PTR2"/>
    <property type="match status" value="1"/>
</dbReference>
<keyword evidence="4 5" id="KW-0472">Membrane</keyword>
<keyword evidence="3 5" id="KW-1133">Transmembrane helix</keyword>
<dbReference type="InterPro" id="IPR000109">
    <property type="entry name" value="POT_fam"/>
</dbReference>
<evidence type="ECO:0000256" key="1">
    <source>
        <dbReference type="ARBA" id="ARBA00004141"/>
    </source>
</evidence>
<dbReference type="EMBL" id="GFTR01005649">
    <property type="protein sequence ID" value="JAW10777.1"/>
    <property type="molecule type" value="Transcribed_RNA"/>
</dbReference>
<feature type="transmembrane region" description="Helical" evidence="5">
    <location>
        <begin position="14"/>
        <end position="35"/>
    </location>
</feature>
<dbReference type="InterPro" id="IPR036259">
    <property type="entry name" value="MFS_trans_sf"/>
</dbReference>